<dbReference type="InterPro" id="IPR001619">
    <property type="entry name" value="Sec1-like"/>
</dbReference>
<feature type="non-terminal residue" evidence="3">
    <location>
        <position position="1"/>
    </location>
</feature>
<dbReference type="SUPFAM" id="SSF56815">
    <property type="entry name" value="Sec1/munc18-like (SM) proteins"/>
    <property type="match status" value="1"/>
</dbReference>
<dbReference type="PANTHER" id="PTHR11679">
    <property type="entry name" value="VESICLE PROTEIN SORTING-ASSOCIATED"/>
    <property type="match status" value="1"/>
</dbReference>
<proteinExistence type="inferred from homology"/>
<organism evidence="3 4">
    <name type="scientific">Ameca splendens</name>
    <dbReference type="NCBI Taxonomy" id="208324"/>
    <lineage>
        <taxon>Eukaryota</taxon>
        <taxon>Metazoa</taxon>
        <taxon>Chordata</taxon>
        <taxon>Craniata</taxon>
        <taxon>Vertebrata</taxon>
        <taxon>Euteleostomi</taxon>
        <taxon>Actinopterygii</taxon>
        <taxon>Neopterygii</taxon>
        <taxon>Teleostei</taxon>
        <taxon>Neoteleostei</taxon>
        <taxon>Acanthomorphata</taxon>
        <taxon>Ovalentaria</taxon>
        <taxon>Atherinomorphae</taxon>
        <taxon>Cyprinodontiformes</taxon>
        <taxon>Goodeidae</taxon>
        <taxon>Ameca</taxon>
    </lineage>
</organism>
<evidence type="ECO:0000256" key="1">
    <source>
        <dbReference type="ARBA" id="ARBA00009884"/>
    </source>
</evidence>
<keyword evidence="2" id="KW-0653">Protein transport</keyword>
<dbReference type="EMBL" id="JAHRIP010067877">
    <property type="protein sequence ID" value="MEQ2307897.1"/>
    <property type="molecule type" value="Genomic_DNA"/>
</dbReference>
<keyword evidence="4" id="KW-1185">Reference proteome</keyword>
<evidence type="ECO:0000256" key="2">
    <source>
        <dbReference type="ARBA" id="ARBA00022927"/>
    </source>
</evidence>
<protein>
    <submittedName>
        <fullName evidence="3">Sec1 domain containing protein 1</fullName>
    </submittedName>
</protein>
<accession>A0ABV0ZQ55</accession>
<sequence>TETVRDESLSADLFALKRMLNFNTPPLKNTAAEPVWKVLIYDRFGQDIISPLLSVKELRDMGITLHLLLHSDRDPIPDVPAIYFLMPTEENIDRICQDLRSQLYESYYLNFISAISRSKLEDIASAALTANAVSQVTKVTLGISIFLCRVQFIVVHSFGRHNEHFNRSE</sequence>
<gene>
    <name evidence="3" type="primary">SCFD1_2</name>
    <name evidence="3" type="ORF">AMECASPLE_022733</name>
</gene>
<dbReference type="Gene3D" id="3.40.50.2060">
    <property type="match status" value="1"/>
</dbReference>
<dbReference type="InterPro" id="IPR043154">
    <property type="entry name" value="Sec-1-like_dom1"/>
</dbReference>
<name>A0ABV0ZQ55_9TELE</name>
<keyword evidence="2" id="KW-0813">Transport</keyword>
<comment type="similarity">
    <text evidence="1">Belongs to the STXBP/unc-18/SEC1 family.</text>
</comment>
<evidence type="ECO:0000313" key="3">
    <source>
        <dbReference type="EMBL" id="MEQ2307897.1"/>
    </source>
</evidence>
<dbReference type="Proteomes" id="UP001469553">
    <property type="component" value="Unassembled WGS sequence"/>
</dbReference>
<dbReference type="InterPro" id="IPR036045">
    <property type="entry name" value="Sec1-like_sf"/>
</dbReference>
<comment type="caution">
    <text evidence="3">The sequence shown here is derived from an EMBL/GenBank/DDBJ whole genome shotgun (WGS) entry which is preliminary data.</text>
</comment>
<evidence type="ECO:0000313" key="4">
    <source>
        <dbReference type="Proteomes" id="UP001469553"/>
    </source>
</evidence>
<reference evidence="3 4" key="1">
    <citation type="submission" date="2021-06" db="EMBL/GenBank/DDBJ databases">
        <authorList>
            <person name="Palmer J.M."/>
        </authorList>
    </citation>
    <scope>NUCLEOTIDE SEQUENCE [LARGE SCALE GENOMIC DNA]</scope>
    <source>
        <strain evidence="3 4">AS_MEX2019</strain>
        <tissue evidence="3">Muscle</tissue>
    </source>
</reference>
<dbReference type="Pfam" id="PF00995">
    <property type="entry name" value="Sec1"/>
    <property type="match status" value="1"/>
</dbReference>